<dbReference type="RefSeq" id="WP_085756366.1">
    <property type="nucleotide sequence ID" value="NZ_CP021023.1"/>
</dbReference>
<dbReference type="GO" id="GO:0008033">
    <property type="term" value="P:tRNA processing"/>
    <property type="evidence" value="ECO:0007669"/>
    <property type="project" value="UniProtKB-KW"/>
</dbReference>
<dbReference type="PANTHER" id="PTHR46173:SF1">
    <property type="entry name" value="CCA TRNA NUCLEOTIDYLTRANSFERASE 1, MITOCHONDRIAL"/>
    <property type="match status" value="1"/>
</dbReference>
<dbReference type="GO" id="GO:0000166">
    <property type="term" value="F:nucleotide binding"/>
    <property type="evidence" value="ECO:0007669"/>
    <property type="project" value="UniProtKB-KW"/>
</dbReference>
<protein>
    <submittedName>
        <fullName evidence="11">CCA-adding enzyme</fullName>
        <ecNumber evidence="11">2.7.7.72</ecNumber>
    </submittedName>
</protein>
<reference evidence="12" key="1">
    <citation type="submission" date="2017-04" db="EMBL/GenBank/DDBJ databases">
        <title>Comparative genomics and description of representatives of a novel lineage of planctomycetes thriving in anoxic sediments.</title>
        <authorList>
            <person name="Spring S."/>
            <person name="Bunk B."/>
            <person name="Sproer C."/>
        </authorList>
    </citation>
    <scope>NUCLEOTIDE SEQUENCE [LARGE SCALE GENOMIC DNA]</scope>
    <source>
        <strain evidence="12">ST-PulAB-D4</strain>
    </source>
</reference>
<evidence type="ECO:0000256" key="7">
    <source>
        <dbReference type="ARBA" id="ARBA00022842"/>
    </source>
</evidence>
<keyword evidence="2 8" id="KW-0808">Transferase</keyword>
<comment type="similarity">
    <text evidence="8">Belongs to the tRNA nucleotidyltransferase/poly(A) polymerase family.</text>
</comment>
<name>A0A1W6LPU1_9BACT</name>
<dbReference type="GO" id="GO:0000049">
    <property type="term" value="F:tRNA binding"/>
    <property type="evidence" value="ECO:0007669"/>
    <property type="project" value="TreeGrafter"/>
</dbReference>
<evidence type="ECO:0000313" key="11">
    <source>
        <dbReference type="EMBL" id="ARN57743.1"/>
    </source>
</evidence>
<evidence type="ECO:0000256" key="1">
    <source>
        <dbReference type="ARBA" id="ARBA00001946"/>
    </source>
</evidence>
<proteinExistence type="inferred from homology"/>
<organism evidence="11 12">
    <name type="scientific">Sedimentisphaera salicampi</name>
    <dbReference type="NCBI Taxonomy" id="1941349"/>
    <lineage>
        <taxon>Bacteria</taxon>
        <taxon>Pseudomonadati</taxon>
        <taxon>Planctomycetota</taxon>
        <taxon>Phycisphaerae</taxon>
        <taxon>Sedimentisphaerales</taxon>
        <taxon>Sedimentisphaeraceae</taxon>
        <taxon>Sedimentisphaera</taxon>
    </lineage>
</organism>
<dbReference type="Gene3D" id="3.30.460.10">
    <property type="entry name" value="Beta Polymerase, domain 2"/>
    <property type="match status" value="1"/>
</dbReference>
<dbReference type="EC" id="2.7.7.72" evidence="11"/>
<dbReference type="AlphaFoldDB" id="A0A1W6LPU1"/>
<keyword evidence="4 11" id="KW-0548">Nucleotidyltransferase</keyword>
<gene>
    <name evidence="11" type="primary">cca</name>
    <name evidence="11" type="ORF">STSP1_02166</name>
</gene>
<comment type="cofactor">
    <cofactor evidence="1">
        <name>Mg(2+)</name>
        <dbReference type="ChEBI" id="CHEBI:18420"/>
    </cofactor>
</comment>
<dbReference type="GO" id="GO:0046872">
    <property type="term" value="F:metal ion binding"/>
    <property type="evidence" value="ECO:0007669"/>
    <property type="project" value="UniProtKB-KW"/>
</dbReference>
<evidence type="ECO:0000256" key="2">
    <source>
        <dbReference type="ARBA" id="ARBA00022679"/>
    </source>
</evidence>
<dbReference type="Pfam" id="PF12627">
    <property type="entry name" value="PolyA_pol_RNAbd"/>
    <property type="match status" value="1"/>
</dbReference>
<keyword evidence="8" id="KW-0694">RNA-binding</keyword>
<evidence type="ECO:0000259" key="9">
    <source>
        <dbReference type="Pfam" id="PF01743"/>
    </source>
</evidence>
<dbReference type="Gene3D" id="1.10.3090.10">
    <property type="entry name" value="cca-adding enzyme, domain 2"/>
    <property type="match status" value="1"/>
</dbReference>
<evidence type="ECO:0000259" key="10">
    <source>
        <dbReference type="Pfam" id="PF12627"/>
    </source>
</evidence>
<dbReference type="SUPFAM" id="SSF81891">
    <property type="entry name" value="Poly A polymerase C-terminal region-like"/>
    <property type="match status" value="1"/>
</dbReference>
<dbReference type="PANTHER" id="PTHR46173">
    <property type="entry name" value="CCA TRNA NUCLEOTIDYLTRANSFERASE 1, MITOCHONDRIAL"/>
    <property type="match status" value="1"/>
</dbReference>
<dbReference type="InterPro" id="IPR043519">
    <property type="entry name" value="NT_sf"/>
</dbReference>
<dbReference type="Pfam" id="PF01743">
    <property type="entry name" value="PolyA_pol"/>
    <property type="match status" value="1"/>
</dbReference>
<keyword evidence="3" id="KW-0819">tRNA processing</keyword>
<dbReference type="SUPFAM" id="SSF81301">
    <property type="entry name" value="Nucleotidyltransferase"/>
    <property type="match status" value="1"/>
</dbReference>
<dbReference type="KEGG" id="pbp:STSP1_02166"/>
<dbReference type="STRING" id="1941349.STSP1_02166"/>
<evidence type="ECO:0000313" key="12">
    <source>
        <dbReference type="Proteomes" id="UP000193334"/>
    </source>
</evidence>
<dbReference type="InterPro" id="IPR032828">
    <property type="entry name" value="PolyA_RNA-bd"/>
</dbReference>
<keyword evidence="12" id="KW-1185">Reference proteome</keyword>
<sequence>MGEGKNITARKAAFTVLKRLRNNGYTAFYAGGCVRDMLIGREPKDYDIASDARPEEVESLFRRTVSVGAQFGVVLVMIKAHQIEVAAFRSDWGYTDGRRPDTITFTSPEEDAKRRDFTINGMFFDPIEDRVFDYVGGREDLEKGIIRTIGNPQERFEEDFLRMLRAVRFSAELGFEIEGQTLEAVSEFSERISRISSERIAVELEKIFLSPSPALGIRLLIQTGLSVGIFQHNFNEKSHGLSLLDFYGRSVSLEMGILLLFISDWQEAEQFARRLKLSSKSLGLIEWCRDNYSKLDCPDMALHKFRKLIADERFGFLFELRRAYQAFIGEPDDNLQIIKERQAGFAGKEILPKPFINGRDVINLGANPGPEIGDVLEKVYNAQLDFEVSSPEQALKLAKSLIEL</sequence>
<dbReference type="InterPro" id="IPR050264">
    <property type="entry name" value="Bact_CCA-adding_enz_type3_sf"/>
</dbReference>
<dbReference type="CDD" id="cd05398">
    <property type="entry name" value="NT_ClassII-CCAase"/>
    <property type="match status" value="1"/>
</dbReference>
<accession>A0A1W6LPU1</accession>
<dbReference type="Proteomes" id="UP000193334">
    <property type="component" value="Chromosome"/>
</dbReference>
<feature type="domain" description="Poly A polymerase head" evidence="9">
    <location>
        <begin position="28"/>
        <end position="147"/>
    </location>
</feature>
<dbReference type="InterPro" id="IPR002646">
    <property type="entry name" value="PolA_pol_head_dom"/>
</dbReference>
<dbReference type="GO" id="GO:0004810">
    <property type="term" value="F:CCA tRNA nucleotidyltransferase activity"/>
    <property type="evidence" value="ECO:0007669"/>
    <property type="project" value="UniProtKB-EC"/>
</dbReference>
<evidence type="ECO:0000256" key="5">
    <source>
        <dbReference type="ARBA" id="ARBA00022723"/>
    </source>
</evidence>
<evidence type="ECO:0000256" key="6">
    <source>
        <dbReference type="ARBA" id="ARBA00022741"/>
    </source>
</evidence>
<feature type="domain" description="tRNA nucleotidyltransferase/poly(A) polymerase RNA and SrmB- binding" evidence="10">
    <location>
        <begin position="174"/>
        <end position="230"/>
    </location>
</feature>
<dbReference type="EMBL" id="CP021023">
    <property type="protein sequence ID" value="ARN57743.1"/>
    <property type="molecule type" value="Genomic_DNA"/>
</dbReference>
<evidence type="ECO:0000256" key="3">
    <source>
        <dbReference type="ARBA" id="ARBA00022694"/>
    </source>
</evidence>
<evidence type="ECO:0000256" key="8">
    <source>
        <dbReference type="RuleBase" id="RU003953"/>
    </source>
</evidence>
<keyword evidence="7" id="KW-0460">Magnesium</keyword>
<keyword evidence="5" id="KW-0479">Metal-binding</keyword>
<evidence type="ECO:0000256" key="4">
    <source>
        <dbReference type="ARBA" id="ARBA00022695"/>
    </source>
</evidence>
<keyword evidence="6" id="KW-0547">Nucleotide-binding</keyword>